<accession>A0A5B9W0S8</accession>
<feature type="domain" description="Glucose-6-phosphate dehydrogenase assembly protein OpcA N-terminal" evidence="1">
    <location>
        <begin position="76"/>
        <end position="181"/>
    </location>
</feature>
<feature type="domain" description="Glucose-6-phosphate dehydrogenase assembly protein OpcA C-terminal" evidence="2">
    <location>
        <begin position="198"/>
        <end position="378"/>
    </location>
</feature>
<dbReference type="OrthoDB" id="249382at2"/>
<dbReference type="Proteomes" id="UP000324233">
    <property type="component" value="Chromosome"/>
</dbReference>
<dbReference type="InterPro" id="IPR046802">
    <property type="entry name" value="OpcA_G6PD_C"/>
</dbReference>
<gene>
    <name evidence="3" type="ORF">OJF2_27030</name>
</gene>
<dbReference type="PANTHER" id="PTHR38658">
    <property type="entry name" value="OXPP CYCLE PROTEIN OPCA-RELATED"/>
    <property type="match status" value="1"/>
</dbReference>
<dbReference type="InterPro" id="IPR046801">
    <property type="entry name" value="OpcA_G6PD_N"/>
</dbReference>
<dbReference type="InterPro" id="IPR004555">
    <property type="entry name" value="G6PDH_assembly_OpcA"/>
</dbReference>
<organism evidence="3 4">
    <name type="scientific">Aquisphaera giovannonii</name>
    <dbReference type="NCBI Taxonomy" id="406548"/>
    <lineage>
        <taxon>Bacteria</taxon>
        <taxon>Pseudomonadati</taxon>
        <taxon>Planctomycetota</taxon>
        <taxon>Planctomycetia</taxon>
        <taxon>Isosphaerales</taxon>
        <taxon>Isosphaeraceae</taxon>
        <taxon>Aquisphaera</taxon>
    </lineage>
</organism>
<evidence type="ECO:0000259" key="1">
    <source>
        <dbReference type="Pfam" id="PF10128"/>
    </source>
</evidence>
<dbReference type="RefSeq" id="WP_148594130.1">
    <property type="nucleotide sequence ID" value="NZ_CP042997.1"/>
</dbReference>
<dbReference type="PANTHER" id="PTHR38658:SF1">
    <property type="entry name" value="OXPP CYCLE PROTEIN OPCA-RELATED"/>
    <property type="match status" value="1"/>
</dbReference>
<name>A0A5B9W0S8_9BACT</name>
<evidence type="ECO:0000259" key="2">
    <source>
        <dbReference type="Pfam" id="PF20171"/>
    </source>
</evidence>
<dbReference type="Pfam" id="PF10128">
    <property type="entry name" value="OpcA_G6PD_assem"/>
    <property type="match status" value="1"/>
</dbReference>
<protein>
    <submittedName>
        <fullName evidence="3">Glucose-6-phosphate dehydrogenase subunit</fullName>
    </submittedName>
</protein>
<evidence type="ECO:0000313" key="4">
    <source>
        <dbReference type="Proteomes" id="UP000324233"/>
    </source>
</evidence>
<dbReference type="AlphaFoldDB" id="A0A5B9W0S8"/>
<evidence type="ECO:0000313" key="3">
    <source>
        <dbReference type="EMBL" id="QEH34168.1"/>
    </source>
</evidence>
<sequence>MASPESSTEAFLQGQGIPVDLRDIESQLQQLWGPAAERVGGPETEHPHVTRVSLANVLIERLAADAEGLRPVVEQVISKYPCRAIVIRGSDDPEKRITAEVSALCHLPDPGMPQVCSECIVLNAGPQAEDLIAGAVRPLLEADLPLVLWWTTDPRDHEALFRDLGDECSRILLDLPDPGTPLESLELGLDPTICACTRDIEWFGLTRWRELVAQFFDPPCHHGTLNRIDSLQIEVETPEPSRPPRLAIWMAAWFAGQLGWKPQGKPSRDCSPDGCTFRADFLGPMGTLAAEIVTHPVTEGRPARPAIRGVTITASGPEGAERFRARRCSPGSDDVCIDARAPDYCKLPSTVRSPEIDEAIRLVAALDASRNDPPFDNARPIALWLLKHA</sequence>
<dbReference type="EMBL" id="CP042997">
    <property type="protein sequence ID" value="QEH34168.1"/>
    <property type="molecule type" value="Genomic_DNA"/>
</dbReference>
<reference evidence="3 4" key="1">
    <citation type="submission" date="2019-08" db="EMBL/GenBank/DDBJ databases">
        <title>Deep-cultivation of Planctomycetes and their phenomic and genomic characterization uncovers novel biology.</title>
        <authorList>
            <person name="Wiegand S."/>
            <person name="Jogler M."/>
            <person name="Boedeker C."/>
            <person name="Pinto D."/>
            <person name="Vollmers J."/>
            <person name="Rivas-Marin E."/>
            <person name="Kohn T."/>
            <person name="Peeters S.H."/>
            <person name="Heuer A."/>
            <person name="Rast P."/>
            <person name="Oberbeckmann S."/>
            <person name="Bunk B."/>
            <person name="Jeske O."/>
            <person name="Meyerdierks A."/>
            <person name="Storesund J.E."/>
            <person name="Kallscheuer N."/>
            <person name="Luecker S."/>
            <person name="Lage O.M."/>
            <person name="Pohl T."/>
            <person name="Merkel B.J."/>
            <person name="Hornburger P."/>
            <person name="Mueller R.-W."/>
            <person name="Bruemmer F."/>
            <person name="Labrenz M."/>
            <person name="Spormann A.M."/>
            <person name="Op den Camp H."/>
            <person name="Overmann J."/>
            <person name="Amann R."/>
            <person name="Jetten M.S.M."/>
            <person name="Mascher T."/>
            <person name="Medema M.H."/>
            <person name="Devos D.P."/>
            <person name="Kaster A.-K."/>
            <person name="Ovreas L."/>
            <person name="Rohde M."/>
            <person name="Galperin M.Y."/>
            <person name="Jogler C."/>
        </authorList>
    </citation>
    <scope>NUCLEOTIDE SEQUENCE [LARGE SCALE GENOMIC DNA]</scope>
    <source>
        <strain evidence="3 4">OJF2</strain>
    </source>
</reference>
<dbReference type="KEGG" id="agv:OJF2_27030"/>
<dbReference type="Pfam" id="PF20171">
    <property type="entry name" value="OpcA_G6PD_C"/>
    <property type="match status" value="1"/>
</dbReference>
<proteinExistence type="predicted"/>
<keyword evidence="4" id="KW-1185">Reference proteome</keyword>